<accession>A0A2P4SWH9</accession>
<dbReference type="Proteomes" id="UP000237246">
    <property type="component" value="Unassembled WGS sequence"/>
</dbReference>
<feature type="compositionally biased region" description="Basic and acidic residues" evidence="1">
    <location>
        <begin position="1"/>
        <end position="26"/>
    </location>
</feature>
<feature type="non-terminal residue" evidence="2">
    <location>
        <position position="1"/>
    </location>
</feature>
<evidence type="ECO:0000256" key="1">
    <source>
        <dbReference type="SAM" id="MobiDB-lite"/>
    </source>
</evidence>
<name>A0A2P4SWH9_BAMTH</name>
<proteinExistence type="predicted"/>
<dbReference type="EMBL" id="PPHD01019185">
    <property type="protein sequence ID" value="POI28482.1"/>
    <property type="molecule type" value="Genomic_DNA"/>
</dbReference>
<comment type="caution">
    <text evidence="2">The sequence shown here is derived from an EMBL/GenBank/DDBJ whole genome shotgun (WGS) entry which is preliminary data.</text>
</comment>
<evidence type="ECO:0000313" key="3">
    <source>
        <dbReference type="Proteomes" id="UP000237246"/>
    </source>
</evidence>
<feature type="compositionally biased region" description="Low complexity" evidence="1">
    <location>
        <begin position="39"/>
        <end position="54"/>
    </location>
</feature>
<feature type="region of interest" description="Disordered" evidence="1">
    <location>
        <begin position="1"/>
        <end position="70"/>
    </location>
</feature>
<evidence type="ECO:0000313" key="2">
    <source>
        <dbReference type="EMBL" id="POI28482.1"/>
    </source>
</evidence>
<keyword evidence="3" id="KW-1185">Reference proteome</keyword>
<reference evidence="2 3" key="1">
    <citation type="submission" date="2018-01" db="EMBL/GenBank/DDBJ databases">
        <title>Comparison of the Chinese Bamboo Partridge and Red Junglefowl genome sequences highlights the importance of demography in genome evolution.</title>
        <authorList>
            <person name="Tiley G.P."/>
            <person name="Kimball R.T."/>
            <person name="Braun E.L."/>
            <person name="Burleigh J.G."/>
        </authorList>
    </citation>
    <scope>NUCLEOTIDE SEQUENCE [LARGE SCALE GENOMIC DNA]</scope>
    <source>
        <strain evidence="2">RTK389</strain>
        <tissue evidence="2">Blood</tissue>
    </source>
</reference>
<gene>
    <name evidence="2" type="ORF">CIB84_007768</name>
</gene>
<protein>
    <submittedName>
        <fullName evidence="2">Uncharacterized protein</fullName>
    </submittedName>
</protein>
<feature type="compositionally biased region" description="Basic and acidic residues" evidence="1">
    <location>
        <begin position="55"/>
        <end position="67"/>
    </location>
</feature>
<organism evidence="2 3">
    <name type="scientific">Bambusicola thoracicus</name>
    <name type="common">Chinese bamboo-partridge</name>
    <name type="synonym">Perdix thoracica</name>
    <dbReference type="NCBI Taxonomy" id="9083"/>
    <lineage>
        <taxon>Eukaryota</taxon>
        <taxon>Metazoa</taxon>
        <taxon>Chordata</taxon>
        <taxon>Craniata</taxon>
        <taxon>Vertebrata</taxon>
        <taxon>Euteleostomi</taxon>
        <taxon>Archelosauria</taxon>
        <taxon>Archosauria</taxon>
        <taxon>Dinosauria</taxon>
        <taxon>Saurischia</taxon>
        <taxon>Theropoda</taxon>
        <taxon>Coelurosauria</taxon>
        <taxon>Aves</taxon>
        <taxon>Neognathae</taxon>
        <taxon>Galloanserae</taxon>
        <taxon>Galliformes</taxon>
        <taxon>Phasianidae</taxon>
        <taxon>Perdicinae</taxon>
        <taxon>Bambusicola</taxon>
    </lineage>
</organism>
<dbReference type="AlphaFoldDB" id="A0A2P4SWH9"/>
<sequence length="164" mass="18102">LHEKFDHLKRTHQEEKKKVEDKKKELEEELNNFQKKKAAAQLLQSQAQQAGSQQTKKDKDKKNEKRAVPGKLGLNHNLAIVKAQPLPAGTANSSPFLSQHHTSSLPVGLQMGLGLMSVLLLLPNGVGEFEAMSSAPSGRYPSPAAQFLVSQVWHLWSSFLMASV</sequence>